<protein>
    <submittedName>
        <fullName evidence="1">Uncharacterized protein</fullName>
    </submittedName>
</protein>
<reference evidence="1 2" key="1">
    <citation type="submission" date="2017-03" db="EMBL/GenBank/DDBJ databases">
        <title>Genome analysis of strain PAMC 26577.</title>
        <authorList>
            <person name="Oh H.-M."/>
            <person name="Yang J.-A."/>
        </authorList>
    </citation>
    <scope>NUCLEOTIDE SEQUENCE [LARGE SCALE GENOMIC DNA]</scope>
    <source>
        <strain evidence="1 2">PAMC 26577</strain>
    </source>
</reference>
<evidence type="ECO:0000313" key="1">
    <source>
        <dbReference type="EMBL" id="OTP69402.1"/>
    </source>
</evidence>
<comment type="caution">
    <text evidence="1">The sequence shown here is derived from an EMBL/GenBank/DDBJ whole genome shotgun (WGS) entry which is preliminary data.</text>
</comment>
<proteinExistence type="predicted"/>
<evidence type="ECO:0000313" key="2">
    <source>
        <dbReference type="Proteomes" id="UP000195221"/>
    </source>
</evidence>
<gene>
    <name evidence="1" type="ORF">PAMC26577_30655</name>
</gene>
<dbReference type="EMBL" id="NBTZ01000115">
    <property type="protein sequence ID" value="OTP69402.1"/>
    <property type="molecule type" value="Genomic_DNA"/>
</dbReference>
<name>A0A242MDW3_CABSO</name>
<organism evidence="1 2">
    <name type="scientific">Caballeronia sordidicola</name>
    <name type="common">Burkholderia sordidicola</name>
    <dbReference type="NCBI Taxonomy" id="196367"/>
    <lineage>
        <taxon>Bacteria</taxon>
        <taxon>Pseudomonadati</taxon>
        <taxon>Pseudomonadota</taxon>
        <taxon>Betaproteobacteria</taxon>
        <taxon>Burkholderiales</taxon>
        <taxon>Burkholderiaceae</taxon>
        <taxon>Caballeronia</taxon>
    </lineage>
</organism>
<sequence>MRASLPTAAPRLTSWETSAALRMTGRAASEAEDAIAGSAAKEVDMGWATLNEAGK</sequence>
<accession>A0A242MDW3</accession>
<dbReference type="AlphaFoldDB" id="A0A242MDW3"/>
<dbReference type="Proteomes" id="UP000195221">
    <property type="component" value="Unassembled WGS sequence"/>
</dbReference>